<evidence type="ECO:0000313" key="11">
    <source>
        <dbReference type="Proteomes" id="UP001377692"/>
    </source>
</evidence>
<comment type="similarity">
    <text evidence="2">Belongs to the membrane fusion protein (MFP) (TC 8.A.1) family.</text>
</comment>
<evidence type="ECO:0000313" key="10">
    <source>
        <dbReference type="EMBL" id="MEJ5905814.1"/>
    </source>
</evidence>
<feature type="domain" description="Multidrug resistance protein MdtA-like barrel-sandwich hybrid" evidence="7">
    <location>
        <begin position="70"/>
        <end position="189"/>
    </location>
</feature>
<feature type="compositionally biased region" description="Basic and acidic residues" evidence="5">
    <location>
        <begin position="303"/>
        <end position="316"/>
    </location>
</feature>
<dbReference type="EMBL" id="JBBHLD010000010">
    <property type="protein sequence ID" value="MEJ5905814.1"/>
    <property type="molecule type" value="Genomic_DNA"/>
</dbReference>
<dbReference type="Proteomes" id="UP001377692">
    <property type="component" value="Unassembled WGS sequence"/>
</dbReference>
<evidence type="ECO:0000259" key="8">
    <source>
        <dbReference type="Pfam" id="PF25954"/>
    </source>
</evidence>
<evidence type="ECO:0000256" key="3">
    <source>
        <dbReference type="ARBA" id="ARBA00022448"/>
    </source>
</evidence>
<gene>
    <name evidence="10" type="ORF">V7V80_14085</name>
</gene>
<name>A0ABU8R7Y7_9PSED</name>
<dbReference type="PANTHER" id="PTHR30469:SF11">
    <property type="entry name" value="BLL4320 PROTEIN"/>
    <property type="match status" value="1"/>
</dbReference>
<dbReference type="Gene3D" id="2.40.420.20">
    <property type="match status" value="1"/>
</dbReference>
<proteinExistence type="inferred from homology"/>
<dbReference type="InterPro" id="IPR058625">
    <property type="entry name" value="MdtA-like_BSH"/>
</dbReference>
<feature type="domain" description="Multidrug resistance protein MdtA-like C-terminal permuted SH3" evidence="9">
    <location>
        <begin position="324"/>
        <end position="354"/>
    </location>
</feature>
<comment type="subcellular location">
    <subcellularLocation>
        <location evidence="1">Cell envelope</location>
    </subcellularLocation>
</comment>
<dbReference type="PANTHER" id="PTHR30469">
    <property type="entry name" value="MULTIDRUG RESISTANCE PROTEIN MDTA"/>
    <property type="match status" value="1"/>
</dbReference>
<evidence type="ECO:0000259" key="6">
    <source>
        <dbReference type="Pfam" id="PF25876"/>
    </source>
</evidence>
<keyword evidence="3" id="KW-0813">Transport</keyword>
<dbReference type="NCBIfam" id="TIGR01730">
    <property type="entry name" value="RND_mfp"/>
    <property type="match status" value="1"/>
</dbReference>
<dbReference type="Pfam" id="PF25954">
    <property type="entry name" value="Beta-barrel_RND_2"/>
    <property type="match status" value="1"/>
</dbReference>
<sequence length="392" mass="41870">MLRRRMLIMLAVVLLIVLALGGYKAFSIYQQIQVFTAPKPPITVAAALAEERQWQERLPAVGSLKALQGVELSLEVEGIVKSLHFDSGQKVKAGQLLLQLNDEQETALLGTAQADLGLAKVDFGRGSQLVGDSAISRGEYDRLTAQYRRNQAVVDQLKASKTKKSISAPFSGTIGIRQVDVGDYLAAGTVIATLQDLSSLYVDFNVPEQALPHLSLGQQVLVQVAAYPGQTFTASLSAVNPKVEESTRNLLARATLANPDGKLLPGMFANLLILLPAPQPRVVVPESAITYTLYGNSVYVATPKKDKDGNPEKTDDGQPPLIAEQRTVQTGERRDGVVVVSKGLQAGEQVVTAGQLKLTPGAAIRISQDKALTPEQGAPDPGKADQGTPHND</sequence>
<dbReference type="SUPFAM" id="SSF111369">
    <property type="entry name" value="HlyD-like secretion proteins"/>
    <property type="match status" value="1"/>
</dbReference>
<organism evidence="10 11">
    <name type="scientific">Pseudomonas kermanshahensis</name>
    <dbReference type="NCBI Taxonomy" id="2745482"/>
    <lineage>
        <taxon>Bacteria</taxon>
        <taxon>Pseudomonadati</taxon>
        <taxon>Pseudomonadota</taxon>
        <taxon>Gammaproteobacteria</taxon>
        <taxon>Pseudomonadales</taxon>
        <taxon>Pseudomonadaceae</taxon>
        <taxon>Pseudomonas</taxon>
    </lineage>
</organism>
<keyword evidence="4" id="KW-0175">Coiled coil</keyword>
<feature type="domain" description="CusB-like beta-barrel" evidence="8">
    <location>
        <begin position="201"/>
        <end position="271"/>
    </location>
</feature>
<comment type="caution">
    <text evidence="10">The sequence shown here is derived from an EMBL/GenBank/DDBJ whole genome shotgun (WGS) entry which is preliminary data.</text>
</comment>
<evidence type="ECO:0000256" key="1">
    <source>
        <dbReference type="ARBA" id="ARBA00004196"/>
    </source>
</evidence>
<dbReference type="InterPro" id="IPR058627">
    <property type="entry name" value="MdtA-like_C"/>
</dbReference>
<evidence type="ECO:0000256" key="5">
    <source>
        <dbReference type="SAM" id="MobiDB-lite"/>
    </source>
</evidence>
<dbReference type="InterPro" id="IPR006143">
    <property type="entry name" value="RND_pump_MFP"/>
</dbReference>
<dbReference type="RefSeq" id="WP_186677686.1">
    <property type="nucleotide sequence ID" value="NZ_JBBHLD010000010.1"/>
</dbReference>
<evidence type="ECO:0000256" key="4">
    <source>
        <dbReference type="ARBA" id="ARBA00023054"/>
    </source>
</evidence>
<protein>
    <submittedName>
        <fullName evidence="10">Efflux RND transporter periplasmic adaptor subunit</fullName>
    </submittedName>
</protein>
<dbReference type="Gene3D" id="2.40.30.170">
    <property type="match status" value="1"/>
</dbReference>
<accession>A0ABU8R7Y7</accession>
<feature type="domain" description="Multidrug resistance protein MdtA-like alpha-helical hairpin" evidence="6">
    <location>
        <begin position="106"/>
        <end position="160"/>
    </location>
</feature>
<evidence type="ECO:0000259" key="9">
    <source>
        <dbReference type="Pfam" id="PF25967"/>
    </source>
</evidence>
<dbReference type="InterPro" id="IPR058624">
    <property type="entry name" value="MdtA-like_HH"/>
</dbReference>
<dbReference type="InterPro" id="IPR058792">
    <property type="entry name" value="Beta-barrel_RND_2"/>
</dbReference>
<keyword evidence="11" id="KW-1185">Reference proteome</keyword>
<dbReference type="Gene3D" id="2.40.50.100">
    <property type="match status" value="1"/>
</dbReference>
<dbReference type="Gene3D" id="1.10.287.470">
    <property type="entry name" value="Helix hairpin bin"/>
    <property type="match status" value="1"/>
</dbReference>
<dbReference type="Pfam" id="PF25967">
    <property type="entry name" value="RND-MFP_C"/>
    <property type="match status" value="1"/>
</dbReference>
<evidence type="ECO:0000259" key="7">
    <source>
        <dbReference type="Pfam" id="PF25917"/>
    </source>
</evidence>
<feature type="region of interest" description="Disordered" evidence="5">
    <location>
        <begin position="301"/>
        <end position="321"/>
    </location>
</feature>
<reference evidence="10 11" key="1">
    <citation type="submission" date="2024-02" db="EMBL/GenBank/DDBJ databases">
        <title>Identification of pathogenicity and growth-promoting functions of Pseudomonas putida variants.</title>
        <authorList>
            <person name="Sun J."/>
        </authorList>
    </citation>
    <scope>NUCLEOTIDE SEQUENCE [LARGE SCALE GENOMIC DNA]</scope>
    <source>
        <strain evidence="10 11">A04</strain>
    </source>
</reference>
<evidence type="ECO:0000256" key="2">
    <source>
        <dbReference type="ARBA" id="ARBA00009477"/>
    </source>
</evidence>
<dbReference type="Pfam" id="PF25876">
    <property type="entry name" value="HH_MFP_RND"/>
    <property type="match status" value="1"/>
</dbReference>
<dbReference type="Pfam" id="PF25917">
    <property type="entry name" value="BSH_RND"/>
    <property type="match status" value="1"/>
</dbReference>
<feature type="region of interest" description="Disordered" evidence="5">
    <location>
        <begin position="367"/>
        <end position="392"/>
    </location>
</feature>